<reference evidence="2" key="1">
    <citation type="submission" date="2021-12" db="EMBL/GenBank/DDBJ databases">
        <title>Curvularia clavata genome.</title>
        <authorList>
            <person name="Cao Y."/>
        </authorList>
    </citation>
    <scope>NUCLEOTIDE SEQUENCE</scope>
    <source>
        <strain evidence="2">Yc1106</strain>
    </source>
</reference>
<dbReference type="SMART" id="SM00450">
    <property type="entry name" value="RHOD"/>
    <property type="match status" value="1"/>
</dbReference>
<dbReference type="AlphaFoldDB" id="A0A9Q8YZ68"/>
<dbReference type="Pfam" id="PF00581">
    <property type="entry name" value="Rhodanese"/>
    <property type="match status" value="1"/>
</dbReference>
<dbReference type="SUPFAM" id="SSF52821">
    <property type="entry name" value="Rhodanese/Cell cycle control phosphatase"/>
    <property type="match status" value="1"/>
</dbReference>
<dbReference type="SUPFAM" id="SSF53686">
    <property type="entry name" value="Tryptophan synthase beta subunit-like PLP-dependent enzymes"/>
    <property type="match status" value="1"/>
</dbReference>
<dbReference type="Proteomes" id="UP001056012">
    <property type="component" value="Chromosome 1"/>
</dbReference>
<evidence type="ECO:0000313" key="3">
    <source>
        <dbReference type="Proteomes" id="UP001056012"/>
    </source>
</evidence>
<dbReference type="InterPro" id="IPR036052">
    <property type="entry name" value="TrpB-like_PALP_sf"/>
</dbReference>
<evidence type="ECO:0000313" key="2">
    <source>
        <dbReference type="EMBL" id="USP72807.1"/>
    </source>
</evidence>
<feature type="domain" description="Rhodanese" evidence="1">
    <location>
        <begin position="373"/>
        <end position="487"/>
    </location>
</feature>
<gene>
    <name evidence="2" type="ORF">yc1106_00081</name>
</gene>
<dbReference type="VEuPathDB" id="FungiDB:yc1106_00081"/>
<organism evidence="2 3">
    <name type="scientific">Curvularia clavata</name>
    <dbReference type="NCBI Taxonomy" id="95742"/>
    <lineage>
        <taxon>Eukaryota</taxon>
        <taxon>Fungi</taxon>
        <taxon>Dikarya</taxon>
        <taxon>Ascomycota</taxon>
        <taxon>Pezizomycotina</taxon>
        <taxon>Dothideomycetes</taxon>
        <taxon>Pleosporomycetidae</taxon>
        <taxon>Pleosporales</taxon>
        <taxon>Pleosporineae</taxon>
        <taxon>Pleosporaceae</taxon>
        <taxon>Curvularia</taxon>
    </lineage>
</organism>
<dbReference type="Gene3D" id="3.40.250.10">
    <property type="entry name" value="Rhodanese-like domain"/>
    <property type="match status" value="1"/>
</dbReference>
<dbReference type="FunFam" id="3.40.50.1100:FF:000058">
    <property type="entry name" value="Cysteine synthase B, putative"/>
    <property type="match status" value="1"/>
</dbReference>
<accession>A0A9Q8YZ68</accession>
<dbReference type="InterPro" id="IPR001763">
    <property type="entry name" value="Rhodanese-like_dom"/>
</dbReference>
<name>A0A9Q8YZ68_CURCL</name>
<keyword evidence="3" id="KW-1185">Reference proteome</keyword>
<protein>
    <recommendedName>
        <fullName evidence="1">Rhodanese domain-containing protein</fullName>
    </recommendedName>
</protein>
<dbReference type="OrthoDB" id="10259545at2759"/>
<dbReference type="InterPro" id="IPR036873">
    <property type="entry name" value="Rhodanese-like_dom_sf"/>
</dbReference>
<dbReference type="PROSITE" id="PS50206">
    <property type="entry name" value="RHODANESE_3"/>
    <property type="match status" value="1"/>
</dbReference>
<sequence>MAPRNYLNTYSGPEALRDYFDPDCQPMLPLVEIPPSLNPFYNDGVRIHAKMMSMHPANNVKLFPALNMLENGVQPYKSKTVVEYSSGSTVISLALASRINHGIRDIRAFLSNKTSGPKLRLMQFFGLDITLFGGPSQPDPRDLRGGIQQARKLAEEDESVLNLNQYENPTNWQSHVRWTGPQILEQLPSIRLICAGLGTSGTMTGLGQFFKSAKPSTFRLGVCTAPGDRVPGPRSFALLAPVEFPWRDSVDAIEEVGSKDAFGLSLKLCREGLICGPSSGFNLQGLFNYLEKRKAAGTLRELAGPDGVIDCAFICCDLPYQYIDEYFEKLGSEAFPSITNENLRAVDLYRYDEAWELEPRELLSQFAYTIQKEGPETVLLDLRKPEDFTKSHIPGSCNLPLQSCNASTPSPFFDATVLERQWKELEATFTHDRINAHDLADKQVYIVCYQGDTARVATSVLRTKGITASSVKGGIAAVQKDMPQLQMVDAGRGAVQQSRSNIPGIVAKELRAESLSHQAHIKTGVVS</sequence>
<dbReference type="PANTHER" id="PTHR10314">
    <property type="entry name" value="CYSTATHIONINE BETA-SYNTHASE"/>
    <property type="match status" value="1"/>
</dbReference>
<dbReference type="EMBL" id="CP089274">
    <property type="protein sequence ID" value="USP72807.1"/>
    <property type="molecule type" value="Genomic_DNA"/>
</dbReference>
<dbReference type="InterPro" id="IPR001926">
    <property type="entry name" value="TrpB-like_PALP"/>
</dbReference>
<evidence type="ECO:0000259" key="1">
    <source>
        <dbReference type="PROSITE" id="PS50206"/>
    </source>
</evidence>
<dbReference type="InterPro" id="IPR050214">
    <property type="entry name" value="Cys_Synth/Cystath_Beta-Synth"/>
</dbReference>
<proteinExistence type="predicted"/>
<dbReference type="CDD" id="cd00158">
    <property type="entry name" value="RHOD"/>
    <property type="match status" value="1"/>
</dbReference>
<dbReference type="Pfam" id="PF00291">
    <property type="entry name" value="PALP"/>
    <property type="match status" value="1"/>
</dbReference>
<dbReference type="Gene3D" id="3.40.50.1100">
    <property type="match status" value="2"/>
</dbReference>